<dbReference type="InterPro" id="IPR036390">
    <property type="entry name" value="WH_DNA-bd_sf"/>
</dbReference>
<keyword evidence="3" id="KW-1185">Reference proteome</keyword>
<dbReference type="FunCoup" id="A0A545AV72">
    <property type="interactions" value="2"/>
</dbReference>
<accession>A0A545AV72</accession>
<evidence type="ECO:0000313" key="2">
    <source>
        <dbReference type="EMBL" id="TQS44495.1"/>
    </source>
</evidence>
<dbReference type="GO" id="GO:0003700">
    <property type="term" value="F:DNA-binding transcription factor activity"/>
    <property type="evidence" value="ECO:0007669"/>
    <property type="project" value="InterPro"/>
</dbReference>
<dbReference type="PANTHER" id="PTHR39515:SF2">
    <property type="entry name" value="HTH-TYPE TRANSCRIPTIONAL REGULATOR RV0880"/>
    <property type="match status" value="1"/>
</dbReference>
<dbReference type="InterPro" id="IPR036388">
    <property type="entry name" value="WH-like_DNA-bd_sf"/>
</dbReference>
<dbReference type="Proteomes" id="UP000317982">
    <property type="component" value="Unassembled WGS sequence"/>
</dbReference>
<dbReference type="InParanoid" id="A0A545AV72"/>
<dbReference type="AlphaFoldDB" id="A0A545AV72"/>
<comment type="caution">
    <text evidence="2">The sequence shown here is derived from an EMBL/GenBank/DDBJ whole genome shotgun (WGS) entry which is preliminary data.</text>
</comment>
<gene>
    <name evidence="2" type="ORF">FL583_13605</name>
</gene>
<dbReference type="PANTHER" id="PTHR39515">
    <property type="entry name" value="CONSERVED PROTEIN"/>
    <property type="match status" value="1"/>
</dbReference>
<sequence>MTTEKPLGEELYVRIARLYRLVSTDVRTGPSVAQARTLARLLADGPQRISALAAAERMAQPSMTALVDRMAKAGWVERGSDPTDGRAVTVTLTERGAAEVAAVRRESGRVMDERLARLPDADRDALRAALPALDALLETITA</sequence>
<dbReference type="Gene3D" id="1.10.10.10">
    <property type="entry name" value="Winged helix-like DNA-binding domain superfamily/Winged helix DNA-binding domain"/>
    <property type="match status" value="1"/>
</dbReference>
<organism evidence="2 3">
    <name type="scientific">Cryptosporangium phraense</name>
    <dbReference type="NCBI Taxonomy" id="2593070"/>
    <lineage>
        <taxon>Bacteria</taxon>
        <taxon>Bacillati</taxon>
        <taxon>Actinomycetota</taxon>
        <taxon>Actinomycetes</taxon>
        <taxon>Cryptosporangiales</taxon>
        <taxon>Cryptosporangiaceae</taxon>
        <taxon>Cryptosporangium</taxon>
    </lineage>
</organism>
<evidence type="ECO:0000259" key="1">
    <source>
        <dbReference type="PROSITE" id="PS50995"/>
    </source>
</evidence>
<name>A0A545AV72_9ACTN</name>
<protein>
    <submittedName>
        <fullName evidence="2">MarR family transcriptional regulator</fullName>
    </submittedName>
</protein>
<feature type="domain" description="HTH marR-type" evidence="1">
    <location>
        <begin position="1"/>
        <end position="135"/>
    </location>
</feature>
<dbReference type="InterPro" id="IPR000835">
    <property type="entry name" value="HTH_MarR-typ"/>
</dbReference>
<proteinExistence type="predicted"/>
<evidence type="ECO:0000313" key="3">
    <source>
        <dbReference type="Proteomes" id="UP000317982"/>
    </source>
</evidence>
<dbReference type="Pfam" id="PF01047">
    <property type="entry name" value="MarR"/>
    <property type="match status" value="1"/>
</dbReference>
<dbReference type="SUPFAM" id="SSF46785">
    <property type="entry name" value="Winged helix' DNA-binding domain"/>
    <property type="match status" value="1"/>
</dbReference>
<dbReference type="PROSITE" id="PS50995">
    <property type="entry name" value="HTH_MARR_2"/>
    <property type="match status" value="1"/>
</dbReference>
<dbReference type="SMART" id="SM00347">
    <property type="entry name" value="HTH_MARR"/>
    <property type="match status" value="1"/>
</dbReference>
<dbReference type="InterPro" id="IPR052526">
    <property type="entry name" value="HTH-type_Bedaq_tolerance"/>
</dbReference>
<reference evidence="2 3" key="1">
    <citation type="submission" date="2019-07" db="EMBL/GenBank/DDBJ databases">
        <title>Cryptosporangium phraense sp. nov., isolated from plant litter.</title>
        <authorList>
            <person name="Suriyachadkun C."/>
        </authorList>
    </citation>
    <scope>NUCLEOTIDE SEQUENCE [LARGE SCALE GENOMIC DNA]</scope>
    <source>
        <strain evidence="2 3">A-T 5661</strain>
    </source>
</reference>
<dbReference type="OrthoDB" id="8966183at2"/>
<dbReference type="RefSeq" id="WP_142704979.1">
    <property type="nucleotide sequence ID" value="NZ_VIRS01000008.1"/>
</dbReference>
<dbReference type="EMBL" id="VIRS01000008">
    <property type="protein sequence ID" value="TQS44495.1"/>
    <property type="molecule type" value="Genomic_DNA"/>
</dbReference>